<gene>
    <name evidence="4" type="ORF">ACFSAH_19130</name>
</gene>
<organism evidence="4 5">
    <name type="scientific">Pseudopedobacter beijingensis</name>
    <dbReference type="NCBI Taxonomy" id="1207056"/>
    <lineage>
        <taxon>Bacteria</taxon>
        <taxon>Pseudomonadati</taxon>
        <taxon>Bacteroidota</taxon>
        <taxon>Sphingobacteriia</taxon>
        <taxon>Sphingobacteriales</taxon>
        <taxon>Sphingobacteriaceae</taxon>
        <taxon>Pseudopedobacter</taxon>
    </lineage>
</organism>
<keyword evidence="1 4" id="KW-0808">Transferase</keyword>
<dbReference type="GO" id="GO:0016757">
    <property type="term" value="F:glycosyltransferase activity"/>
    <property type="evidence" value="ECO:0007669"/>
    <property type="project" value="UniProtKB-KW"/>
</dbReference>
<keyword evidence="5" id="KW-1185">Reference proteome</keyword>
<protein>
    <submittedName>
        <fullName evidence="4">Glycosyltransferase</fullName>
        <ecNumber evidence="4">2.4.-.-</ecNumber>
    </submittedName>
</protein>
<feature type="domain" description="Glycosyl transferase family 1" evidence="2">
    <location>
        <begin position="218"/>
        <end position="369"/>
    </location>
</feature>
<comment type="caution">
    <text evidence="4">The sequence shown here is derived from an EMBL/GenBank/DDBJ whole genome shotgun (WGS) entry which is preliminary data.</text>
</comment>
<reference evidence="5" key="1">
    <citation type="journal article" date="2019" name="Int. J. Syst. Evol. Microbiol.">
        <title>The Global Catalogue of Microorganisms (GCM) 10K type strain sequencing project: providing services to taxonomists for standard genome sequencing and annotation.</title>
        <authorList>
            <consortium name="The Broad Institute Genomics Platform"/>
            <consortium name="The Broad Institute Genome Sequencing Center for Infectious Disease"/>
            <person name="Wu L."/>
            <person name="Ma J."/>
        </authorList>
    </citation>
    <scope>NUCLEOTIDE SEQUENCE [LARGE SCALE GENOMIC DNA]</scope>
    <source>
        <strain evidence="5">CCUG 53762</strain>
    </source>
</reference>
<evidence type="ECO:0000313" key="4">
    <source>
        <dbReference type="EMBL" id="MFD1631993.1"/>
    </source>
</evidence>
<dbReference type="SUPFAM" id="SSF53756">
    <property type="entry name" value="UDP-Glycosyltransferase/glycogen phosphorylase"/>
    <property type="match status" value="1"/>
</dbReference>
<dbReference type="RefSeq" id="WP_379664315.1">
    <property type="nucleotide sequence ID" value="NZ_JBHUDG010000051.1"/>
</dbReference>
<evidence type="ECO:0000259" key="3">
    <source>
        <dbReference type="Pfam" id="PF13439"/>
    </source>
</evidence>
<dbReference type="Pfam" id="PF13439">
    <property type="entry name" value="Glyco_transf_4"/>
    <property type="match status" value="1"/>
</dbReference>
<dbReference type="InterPro" id="IPR001296">
    <property type="entry name" value="Glyco_trans_1"/>
</dbReference>
<dbReference type="PANTHER" id="PTHR46401">
    <property type="entry name" value="GLYCOSYLTRANSFERASE WBBK-RELATED"/>
    <property type="match status" value="1"/>
</dbReference>
<sequence length="395" mass="46103">MFKNKKLDIKSDIKNSYILVLPSWYPSSVNQFNGDFNERFVVATSKFNKQIVLYVVINENIREKSVETQENDNVLTYMAYLPYSDSGIKRIYTYFKMYDFLLKEIFHKYGIPKIVHTYVFFPAGIVSYYLKYRYGVKTLLTENWTVFYKERLDYIKRQSFFKRILYKKILNSFDVVISVAYRLQSGLKDWISPNSKKIVVPNVVNTDFFNFEGICLKKTETFNFFHASTLGYQKNITGILNVFEKLLRNNVKITLTIAGTRNKEFEAVIHRSDLLKKHINYIGELTNKDVAMEMKKANAFLLFSRYENMPCVLLESLCCGLPVISSNAGGVSEIISSDNGIIVENENEQQLEEAILHMIDNYNNYDRVKISNEAISEFSYEVIGQKISKLYKELE</sequence>
<accession>A0ABW4IGX0</accession>
<evidence type="ECO:0000256" key="1">
    <source>
        <dbReference type="ARBA" id="ARBA00022679"/>
    </source>
</evidence>
<dbReference type="InterPro" id="IPR028098">
    <property type="entry name" value="Glyco_trans_4-like_N"/>
</dbReference>
<feature type="domain" description="Glycosyltransferase subfamily 4-like N-terminal" evidence="3">
    <location>
        <begin position="99"/>
        <end position="207"/>
    </location>
</feature>
<evidence type="ECO:0000259" key="2">
    <source>
        <dbReference type="Pfam" id="PF00534"/>
    </source>
</evidence>
<evidence type="ECO:0000313" key="5">
    <source>
        <dbReference type="Proteomes" id="UP001597118"/>
    </source>
</evidence>
<dbReference type="EC" id="2.4.-.-" evidence="4"/>
<dbReference type="Pfam" id="PF00534">
    <property type="entry name" value="Glycos_transf_1"/>
    <property type="match status" value="1"/>
</dbReference>
<dbReference type="EMBL" id="JBHUDG010000051">
    <property type="protein sequence ID" value="MFD1631993.1"/>
    <property type="molecule type" value="Genomic_DNA"/>
</dbReference>
<proteinExistence type="predicted"/>
<dbReference type="Proteomes" id="UP001597118">
    <property type="component" value="Unassembled WGS sequence"/>
</dbReference>
<dbReference type="Gene3D" id="3.40.50.2000">
    <property type="entry name" value="Glycogen Phosphorylase B"/>
    <property type="match status" value="2"/>
</dbReference>
<keyword evidence="4" id="KW-0328">Glycosyltransferase</keyword>
<dbReference type="PANTHER" id="PTHR46401:SF2">
    <property type="entry name" value="GLYCOSYLTRANSFERASE WBBK-RELATED"/>
    <property type="match status" value="1"/>
</dbReference>
<name>A0ABW4IGX0_9SPHI</name>